<keyword evidence="3" id="KW-1185">Reference proteome</keyword>
<sequence length="138" mass="15006">MGRARGRGDGEEGGERLKDQKQQYNSWRVGSVVSKALCEGRGRPSQDSCTAPLVASPSWVLMTSHPTVHKSYTLPPPTLYCHTPSVRILTSSSDPIVFQAQTMGTTQCREEVVMVAELHRGSTLGLTCGTIAKRHPRG</sequence>
<feature type="compositionally biased region" description="Basic and acidic residues" evidence="1">
    <location>
        <begin position="1"/>
        <end position="21"/>
    </location>
</feature>
<dbReference type="Proteomes" id="UP000324222">
    <property type="component" value="Unassembled WGS sequence"/>
</dbReference>
<evidence type="ECO:0000313" key="3">
    <source>
        <dbReference type="Proteomes" id="UP000324222"/>
    </source>
</evidence>
<dbReference type="AlphaFoldDB" id="A0A5B7F5D1"/>
<name>A0A5B7F5D1_PORTR</name>
<reference evidence="2 3" key="1">
    <citation type="submission" date="2019-05" db="EMBL/GenBank/DDBJ databases">
        <title>Another draft genome of Portunus trituberculatus and its Hox gene families provides insights of decapod evolution.</title>
        <authorList>
            <person name="Jeong J.-H."/>
            <person name="Song I."/>
            <person name="Kim S."/>
            <person name="Choi T."/>
            <person name="Kim D."/>
            <person name="Ryu S."/>
            <person name="Kim W."/>
        </authorList>
    </citation>
    <scope>NUCLEOTIDE SEQUENCE [LARGE SCALE GENOMIC DNA]</scope>
    <source>
        <tissue evidence="2">Muscle</tissue>
    </source>
</reference>
<protein>
    <submittedName>
        <fullName evidence="2">Uncharacterized protein</fullName>
    </submittedName>
</protein>
<gene>
    <name evidence="2" type="ORF">E2C01_033914</name>
</gene>
<organism evidence="2 3">
    <name type="scientific">Portunus trituberculatus</name>
    <name type="common">Swimming crab</name>
    <name type="synonym">Neptunus trituberculatus</name>
    <dbReference type="NCBI Taxonomy" id="210409"/>
    <lineage>
        <taxon>Eukaryota</taxon>
        <taxon>Metazoa</taxon>
        <taxon>Ecdysozoa</taxon>
        <taxon>Arthropoda</taxon>
        <taxon>Crustacea</taxon>
        <taxon>Multicrustacea</taxon>
        <taxon>Malacostraca</taxon>
        <taxon>Eumalacostraca</taxon>
        <taxon>Eucarida</taxon>
        <taxon>Decapoda</taxon>
        <taxon>Pleocyemata</taxon>
        <taxon>Brachyura</taxon>
        <taxon>Eubrachyura</taxon>
        <taxon>Portunoidea</taxon>
        <taxon>Portunidae</taxon>
        <taxon>Portuninae</taxon>
        <taxon>Portunus</taxon>
    </lineage>
</organism>
<feature type="region of interest" description="Disordered" evidence="1">
    <location>
        <begin position="1"/>
        <end position="23"/>
    </location>
</feature>
<comment type="caution">
    <text evidence="2">The sequence shown here is derived from an EMBL/GenBank/DDBJ whole genome shotgun (WGS) entry which is preliminary data.</text>
</comment>
<evidence type="ECO:0000313" key="2">
    <source>
        <dbReference type="EMBL" id="MPC40358.1"/>
    </source>
</evidence>
<proteinExistence type="predicted"/>
<evidence type="ECO:0000256" key="1">
    <source>
        <dbReference type="SAM" id="MobiDB-lite"/>
    </source>
</evidence>
<accession>A0A5B7F5D1</accession>
<dbReference type="EMBL" id="VSRR010004664">
    <property type="protein sequence ID" value="MPC40358.1"/>
    <property type="molecule type" value="Genomic_DNA"/>
</dbReference>